<name>A0A2G5SHA9_9PELO</name>
<dbReference type="Proteomes" id="UP000230233">
    <property type="component" value="Unassembled WGS sequence"/>
</dbReference>
<comment type="caution">
    <text evidence="2">The sequence shown here is derived from an EMBL/GenBank/DDBJ whole genome shotgun (WGS) entry which is preliminary data.</text>
</comment>
<feature type="transmembrane region" description="Helical" evidence="1">
    <location>
        <begin position="34"/>
        <end position="51"/>
    </location>
</feature>
<evidence type="ECO:0000313" key="3">
    <source>
        <dbReference type="Proteomes" id="UP000230233"/>
    </source>
</evidence>
<dbReference type="EMBL" id="PDUG01000007">
    <property type="protein sequence ID" value="PIC14407.1"/>
    <property type="molecule type" value="Genomic_DNA"/>
</dbReference>
<protein>
    <submittedName>
        <fullName evidence="2">Uncharacterized protein</fullName>
    </submittedName>
</protein>
<sequence length="122" mass="14392">MSEISESTISIEDEKSDILKKNVLGKSKKWNNEIFNIFIGFACLFYIYNHFTTYPNAEEHFQKFKYSLLSMPIWFSIYIFANGFGALVLWRISNMKRSYYGDEMYLVIYGGEESSTKKIEKN</sequence>
<evidence type="ECO:0000313" key="2">
    <source>
        <dbReference type="EMBL" id="PIC14407.1"/>
    </source>
</evidence>
<evidence type="ECO:0000256" key="1">
    <source>
        <dbReference type="SAM" id="Phobius"/>
    </source>
</evidence>
<organism evidence="2 3">
    <name type="scientific">Caenorhabditis nigoni</name>
    <dbReference type="NCBI Taxonomy" id="1611254"/>
    <lineage>
        <taxon>Eukaryota</taxon>
        <taxon>Metazoa</taxon>
        <taxon>Ecdysozoa</taxon>
        <taxon>Nematoda</taxon>
        <taxon>Chromadorea</taxon>
        <taxon>Rhabditida</taxon>
        <taxon>Rhabditina</taxon>
        <taxon>Rhabditomorpha</taxon>
        <taxon>Rhabditoidea</taxon>
        <taxon>Rhabditidae</taxon>
        <taxon>Peloderinae</taxon>
        <taxon>Caenorhabditis</taxon>
    </lineage>
</organism>
<feature type="transmembrane region" description="Helical" evidence="1">
    <location>
        <begin position="71"/>
        <end position="90"/>
    </location>
</feature>
<dbReference type="AlphaFoldDB" id="A0A2G5SHA9"/>
<reference evidence="3" key="1">
    <citation type="submission" date="2017-10" db="EMBL/GenBank/DDBJ databases">
        <title>Rapid genome shrinkage in a self-fertile nematode reveals novel sperm competition proteins.</title>
        <authorList>
            <person name="Yin D."/>
            <person name="Schwarz E.M."/>
            <person name="Thomas C.G."/>
            <person name="Felde R.L."/>
            <person name="Korf I.F."/>
            <person name="Cutter A.D."/>
            <person name="Schartner C.M."/>
            <person name="Ralston E.J."/>
            <person name="Meyer B.J."/>
            <person name="Haag E.S."/>
        </authorList>
    </citation>
    <scope>NUCLEOTIDE SEQUENCE [LARGE SCALE GENOMIC DNA]</scope>
    <source>
        <strain evidence="3">JU1422</strain>
    </source>
</reference>
<accession>A0A2G5SHA9</accession>
<proteinExistence type="predicted"/>
<keyword evidence="1" id="KW-0812">Transmembrane</keyword>
<dbReference type="OrthoDB" id="10493549at2759"/>
<gene>
    <name evidence="2" type="ORF">B9Z55_026736</name>
</gene>
<keyword evidence="1" id="KW-1133">Transmembrane helix</keyword>
<keyword evidence="1" id="KW-0472">Membrane</keyword>
<keyword evidence="3" id="KW-1185">Reference proteome</keyword>